<sequence length="437" mass="48991">FLPAALAAQQKGEVIDRVIAVVEDRAILLSEMEMEYRQYLFQGQIQSVSPEEEARLRSQILEQLVADQLLAVHADKTGVSVPEDAVEEELERALEESRRSAGSDEQFSQELEKAGLTLQQLRTQWAEKIRTRYLIEQLLRGEVFRDINVADAEVRRYYRDHRSELPKRPSTMKLAQIVIMPGVDGEASDNSLERIKAVEEEIRGGRDFAEAAGEYSEDPSARFGGSLGYIRLGDLGSPPFENAARKLLVGEMSPPVLTRFGWHLIKLEDVRGDQVKLRHILIKVGTDDAQVADAVRRAEAVRQEILGGLDFGQAAARYSADDKTRNSGGVIEQEIVLEQLVGKADYLLEMLKETEVGGITPVIKEDAGFRIIKVLEKNPARPYTYQEAKPELENLIAQQKRMEKYQEYVKELEGMYFVDVKVGVEADAQDKSTTAGG</sequence>
<dbReference type="Pfam" id="PF09312">
    <property type="entry name" value="SurA_N"/>
    <property type="match status" value="1"/>
</dbReference>
<dbReference type="Pfam" id="PF00639">
    <property type="entry name" value="Rotamase"/>
    <property type="match status" value="2"/>
</dbReference>
<dbReference type="SUPFAM" id="SSF54534">
    <property type="entry name" value="FKBP-like"/>
    <property type="match status" value="2"/>
</dbReference>
<accession>A0A7V2F438</accession>
<evidence type="ECO:0000313" key="4">
    <source>
        <dbReference type="EMBL" id="HER44029.1"/>
    </source>
</evidence>
<proteinExistence type="predicted"/>
<dbReference type="InterPro" id="IPR015391">
    <property type="entry name" value="SurA_N"/>
</dbReference>
<comment type="caution">
    <text evidence="4">The sequence shown here is derived from an EMBL/GenBank/DDBJ whole genome shotgun (WGS) entry which is preliminary data.</text>
</comment>
<evidence type="ECO:0000256" key="2">
    <source>
        <dbReference type="PROSITE-ProRule" id="PRU00278"/>
    </source>
</evidence>
<dbReference type="Proteomes" id="UP000886069">
    <property type="component" value="Unassembled WGS sequence"/>
</dbReference>
<organism evidence="4">
    <name type="scientific">Eiseniibacteriota bacterium</name>
    <dbReference type="NCBI Taxonomy" id="2212470"/>
    <lineage>
        <taxon>Bacteria</taxon>
        <taxon>Candidatus Eiseniibacteriota</taxon>
    </lineage>
</organism>
<dbReference type="InterPro" id="IPR000297">
    <property type="entry name" value="PPIase_PpiC"/>
</dbReference>
<evidence type="ECO:0000259" key="3">
    <source>
        <dbReference type="PROSITE" id="PS50198"/>
    </source>
</evidence>
<feature type="domain" description="PpiC" evidence="3">
    <location>
        <begin position="272"/>
        <end position="376"/>
    </location>
</feature>
<gene>
    <name evidence="4" type="ORF">ENO08_06180</name>
</gene>
<feature type="domain" description="PpiC" evidence="3">
    <location>
        <begin position="169"/>
        <end position="269"/>
    </location>
</feature>
<dbReference type="AlphaFoldDB" id="A0A7V2F438"/>
<protein>
    <recommendedName>
        <fullName evidence="3">PpiC domain-containing protein</fullName>
    </recommendedName>
</protein>
<evidence type="ECO:0000256" key="1">
    <source>
        <dbReference type="ARBA" id="ARBA00022764"/>
    </source>
</evidence>
<dbReference type="PANTHER" id="PTHR47245:SF2">
    <property type="entry name" value="PEPTIDYL-PROLYL CIS-TRANS ISOMERASE HP_0175-RELATED"/>
    <property type="match status" value="1"/>
</dbReference>
<keyword evidence="2" id="KW-0413">Isomerase</keyword>
<keyword evidence="1" id="KW-0574">Periplasm</keyword>
<dbReference type="InterPro" id="IPR046357">
    <property type="entry name" value="PPIase_dom_sf"/>
</dbReference>
<dbReference type="PANTHER" id="PTHR47245">
    <property type="entry name" value="PEPTIDYLPROLYL ISOMERASE"/>
    <property type="match status" value="1"/>
</dbReference>
<dbReference type="Gene3D" id="3.10.50.40">
    <property type="match status" value="2"/>
</dbReference>
<keyword evidence="2" id="KW-0697">Rotamase</keyword>
<feature type="non-terminal residue" evidence="4">
    <location>
        <position position="1"/>
    </location>
</feature>
<dbReference type="InterPro" id="IPR027304">
    <property type="entry name" value="Trigger_fact/SurA_dom_sf"/>
</dbReference>
<dbReference type="PROSITE" id="PS01096">
    <property type="entry name" value="PPIC_PPIASE_1"/>
    <property type="match status" value="1"/>
</dbReference>
<dbReference type="InterPro" id="IPR050245">
    <property type="entry name" value="PrsA_foldase"/>
</dbReference>
<dbReference type="PROSITE" id="PS50198">
    <property type="entry name" value="PPIC_PPIASE_2"/>
    <property type="match status" value="2"/>
</dbReference>
<name>A0A7V2F438_UNCEI</name>
<dbReference type="InterPro" id="IPR023058">
    <property type="entry name" value="PPIase_PpiC_CS"/>
</dbReference>
<dbReference type="Gene3D" id="1.10.4030.10">
    <property type="entry name" value="Porin chaperone SurA, peptide-binding domain"/>
    <property type="match status" value="1"/>
</dbReference>
<dbReference type="GO" id="GO:0003755">
    <property type="term" value="F:peptidyl-prolyl cis-trans isomerase activity"/>
    <property type="evidence" value="ECO:0007669"/>
    <property type="project" value="UniProtKB-KW"/>
</dbReference>
<dbReference type="SUPFAM" id="SSF109998">
    <property type="entry name" value="Triger factor/SurA peptide-binding domain-like"/>
    <property type="match status" value="1"/>
</dbReference>
<reference evidence="4" key="1">
    <citation type="journal article" date="2020" name="mSystems">
        <title>Genome- and Community-Level Interaction Insights into Carbon Utilization and Element Cycling Functions of Hydrothermarchaeota in Hydrothermal Sediment.</title>
        <authorList>
            <person name="Zhou Z."/>
            <person name="Liu Y."/>
            <person name="Xu W."/>
            <person name="Pan J."/>
            <person name="Luo Z.H."/>
            <person name="Li M."/>
        </authorList>
    </citation>
    <scope>NUCLEOTIDE SEQUENCE [LARGE SCALE GENOMIC DNA]</scope>
    <source>
        <strain evidence="4">SpSt-1233</strain>
    </source>
</reference>
<dbReference type="EMBL" id="DSEC01000434">
    <property type="protein sequence ID" value="HER44029.1"/>
    <property type="molecule type" value="Genomic_DNA"/>
</dbReference>